<evidence type="ECO:0000313" key="4">
    <source>
        <dbReference type="Proteomes" id="UP000095447"/>
    </source>
</evidence>
<dbReference type="EMBL" id="QSUZ01000050">
    <property type="protein sequence ID" value="RGN83111.1"/>
    <property type="molecule type" value="Genomic_DNA"/>
</dbReference>
<gene>
    <name evidence="3" type="ORF">DXB38_16725</name>
    <name evidence="2" type="ORF">ERS852395_00024</name>
</gene>
<feature type="transmembrane region" description="Helical" evidence="1">
    <location>
        <begin position="85"/>
        <end position="110"/>
    </location>
</feature>
<evidence type="ECO:0000313" key="2">
    <source>
        <dbReference type="EMBL" id="CUN35864.1"/>
    </source>
</evidence>
<dbReference type="Proteomes" id="UP000095447">
    <property type="component" value="Unassembled WGS sequence"/>
</dbReference>
<dbReference type="AlphaFoldDB" id="A0A173W8W8"/>
<keyword evidence="1" id="KW-1133">Transmembrane helix</keyword>
<organism evidence="2 4">
    <name type="scientific">Blautia obeum</name>
    <dbReference type="NCBI Taxonomy" id="40520"/>
    <lineage>
        <taxon>Bacteria</taxon>
        <taxon>Bacillati</taxon>
        <taxon>Bacillota</taxon>
        <taxon>Clostridia</taxon>
        <taxon>Lachnospirales</taxon>
        <taxon>Lachnospiraceae</taxon>
        <taxon>Blautia</taxon>
    </lineage>
</organism>
<name>A0A173W8W8_9FIRM</name>
<dbReference type="Pfam" id="PF13346">
    <property type="entry name" value="ABC2_membrane_5"/>
    <property type="match status" value="1"/>
</dbReference>
<feature type="transmembrane region" description="Helical" evidence="1">
    <location>
        <begin position="186"/>
        <end position="208"/>
    </location>
</feature>
<keyword evidence="1" id="KW-0812">Transmembrane</keyword>
<dbReference type="RefSeq" id="WP_015540957.1">
    <property type="nucleotide sequence ID" value="NZ_CYZA01000001.1"/>
</dbReference>
<sequence length="218" mass="24173">MKGLLKNNFYGVIENLKIALAFVMLVGVLLLITGEATLLSAFSLIAPPIIALLMVSCVRKESASKWEKYKLTLPVRRKAIIESQYISHTIWSISGVVIVAVFMTLTVFIHGDQYFYYGFRDAITLVLGGGILAILIGAFSYPLYYLWGAEKTEVILIISVIGSIGIVFALTMLVNTFSDGNVSDTLYYISLLVVTAITIITFIFSCVLTKQIFQHCEY</sequence>
<feature type="transmembrane region" description="Helical" evidence="1">
    <location>
        <begin position="38"/>
        <end position="58"/>
    </location>
</feature>
<evidence type="ECO:0000256" key="1">
    <source>
        <dbReference type="SAM" id="Phobius"/>
    </source>
</evidence>
<evidence type="ECO:0000313" key="5">
    <source>
        <dbReference type="Proteomes" id="UP000261105"/>
    </source>
</evidence>
<dbReference type="EMBL" id="CYZA01000001">
    <property type="protein sequence ID" value="CUN35864.1"/>
    <property type="molecule type" value="Genomic_DNA"/>
</dbReference>
<feature type="transmembrane region" description="Helical" evidence="1">
    <location>
        <begin position="122"/>
        <end position="147"/>
    </location>
</feature>
<feature type="transmembrane region" description="Helical" evidence="1">
    <location>
        <begin position="12"/>
        <end position="32"/>
    </location>
</feature>
<dbReference type="InterPro" id="IPR025699">
    <property type="entry name" value="ABC2_memb-like"/>
</dbReference>
<feature type="transmembrane region" description="Helical" evidence="1">
    <location>
        <begin position="154"/>
        <end position="174"/>
    </location>
</feature>
<keyword evidence="1" id="KW-0472">Membrane</keyword>
<protein>
    <submittedName>
        <fullName evidence="3">ABC-2 transporter permease</fullName>
    </submittedName>
</protein>
<proteinExistence type="predicted"/>
<dbReference type="STRING" id="657314.CK5_04450"/>
<reference evidence="3 5" key="2">
    <citation type="submission" date="2018-08" db="EMBL/GenBank/DDBJ databases">
        <title>A genome reference for cultivated species of the human gut microbiota.</title>
        <authorList>
            <person name="Zou Y."/>
            <person name="Xue W."/>
            <person name="Luo G."/>
        </authorList>
    </citation>
    <scope>NUCLEOTIDE SEQUENCE [LARGE SCALE GENOMIC DNA]</scope>
    <source>
        <strain evidence="3 5">OM03-6</strain>
    </source>
</reference>
<evidence type="ECO:0000313" key="3">
    <source>
        <dbReference type="EMBL" id="RGN83111.1"/>
    </source>
</evidence>
<reference evidence="2 4" key="1">
    <citation type="submission" date="2015-09" db="EMBL/GenBank/DDBJ databases">
        <authorList>
            <consortium name="Pathogen Informatics"/>
        </authorList>
    </citation>
    <scope>NUCLEOTIDE SEQUENCE [LARGE SCALE GENOMIC DNA]</scope>
    <source>
        <strain evidence="2 4">2789STDY5608838</strain>
    </source>
</reference>
<dbReference type="Proteomes" id="UP000261105">
    <property type="component" value="Unassembled WGS sequence"/>
</dbReference>
<accession>A0A173W8W8</accession>